<dbReference type="Pfam" id="PF13174">
    <property type="entry name" value="TPR_6"/>
    <property type="match status" value="1"/>
</dbReference>
<dbReference type="InterPro" id="IPR019734">
    <property type="entry name" value="TPR_rpt"/>
</dbReference>
<feature type="signal peptide" evidence="1">
    <location>
        <begin position="1"/>
        <end position="17"/>
    </location>
</feature>
<protein>
    <submittedName>
        <fullName evidence="2">Tetratricopeptide (TPR) repeat protein</fullName>
    </submittedName>
</protein>
<feature type="chain" id="PRO_5032723499" evidence="1">
    <location>
        <begin position="18"/>
        <end position="352"/>
    </location>
</feature>
<reference evidence="2 3" key="1">
    <citation type="submission" date="2020-08" db="EMBL/GenBank/DDBJ databases">
        <title>Genomic Encyclopedia of Type Strains, Phase IV (KMG-IV): sequencing the most valuable type-strain genomes for metagenomic binning, comparative biology and taxonomic classification.</title>
        <authorList>
            <person name="Goeker M."/>
        </authorList>
    </citation>
    <scope>NUCLEOTIDE SEQUENCE [LARGE SCALE GENOMIC DNA]</scope>
    <source>
        <strain evidence="2 3">DSM 2461</strain>
    </source>
</reference>
<comment type="caution">
    <text evidence="2">The sequence shown here is derived from an EMBL/GenBank/DDBJ whole genome shotgun (WGS) entry which is preliminary data.</text>
</comment>
<dbReference type="RefSeq" id="WP_184747862.1">
    <property type="nucleotide sequence ID" value="NZ_JACHGJ010000007.1"/>
</dbReference>
<proteinExistence type="predicted"/>
<sequence length="352" mass="42136">MMIQLFRNRLFLFFTLAAPLFFSCTPGEFSIYLGTGKDKELVRLFSLIEEVDHQNPYHQEQHFIIVNRIISEYRSMDELEKMNLFLIDYMGDHPNDPYTAFYLLNIAQNYSGRDARKVAETYFRRILVNYPDLRIGGRSIHQVVLEELAFHSDDYEERVRSFNELLNRFPAEVDRGQIYYYLGKSYEKLGFWDEAFAAYEDFLESPETEIAGDPQARIRLTNLLRFQRSDKSWTRDNLMDLLASIRWAVYNKKAETLRRYQSEKFFTMSWSQDETDLFTHTNIDIPSFFNRNVQVRSVLDPMSNEKEAFVRSWGWSYRIPTWYLYFKKIDYPADPEINGRWEWAGIYFGDTF</sequence>
<dbReference type="EMBL" id="JACHGJ010000007">
    <property type="protein sequence ID" value="MBB6481624.1"/>
    <property type="molecule type" value="Genomic_DNA"/>
</dbReference>
<keyword evidence="1" id="KW-0732">Signal</keyword>
<dbReference type="PROSITE" id="PS51257">
    <property type="entry name" value="PROKAR_LIPOPROTEIN"/>
    <property type="match status" value="1"/>
</dbReference>
<organism evidence="2 3">
    <name type="scientific">Spirochaeta isovalerica</name>
    <dbReference type="NCBI Taxonomy" id="150"/>
    <lineage>
        <taxon>Bacteria</taxon>
        <taxon>Pseudomonadati</taxon>
        <taxon>Spirochaetota</taxon>
        <taxon>Spirochaetia</taxon>
        <taxon>Spirochaetales</taxon>
        <taxon>Spirochaetaceae</taxon>
        <taxon>Spirochaeta</taxon>
    </lineage>
</organism>
<gene>
    <name evidence="2" type="ORF">HNR50_003304</name>
</gene>
<dbReference type="SUPFAM" id="SSF48452">
    <property type="entry name" value="TPR-like"/>
    <property type="match status" value="1"/>
</dbReference>
<keyword evidence="3" id="KW-1185">Reference proteome</keyword>
<name>A0A841R8K9_9SPIO</name>
<evidence type="ECO:0000313" key="2">
    <source>
        <dbReference type="EMBL" id="MBB6481624.1"/>
    </source>
</evidence>
<evidence type="ECO:0000313" key="3">
    <source>
        <dbReference type="Proteomes" id="UP000587760"/>
    </source>
</evidence>
<dbReference type="Proteomes" id="UP000587760">
    <property type="component" value="Unassembled WGS sequence"/>
</dbReference>
<accession>A0A841R8K9</accession>
<dbReference type="Gene3D" id="1.25.40.10">
    <property type="entry name" value="Tetratricopeptide repeat domain"/>
    <property type="match status" value="1"/>
</dbReference>
<dbReference type="AlphaFoldDB" id="A0A841R8K9"/>
<dbReference type="InterPro" id="IPR011990">
    <property type="entry name" value="TPR-like_helical_dom_sf"/>
</dbReference>
<evidence type="ECO:0000256" key="1">
    <source>
        <dbReference type="SAM" id="SignalP"/>
    </source>
</evidence>